<evidence type="ECO:0000313" key="2">
    <source>
        <dbReference type="Proteomes" id="UP000226097"/>
    </source>
</evidence>
<proteinExistence type="predicted"/>
<protein>
    <submittedName>
        <fullName evidence="1">Uncharacterized protein</fullName>
    </submittedName>
</protein>
<dbReference type="RefSeq" id="YP_009626541.1">
    <property type="nucleotide sequence ID" value="NC_042139.2"/>
</dbReference>
<dbReference type="EMBL" id="MF197383">
    <property type="protein sequence ID" value="ASJ78988.1"/>
    <property type="molecule type" value="Genomic_DNA"/>
</dbReference>
<gene>
    <name evidence="1" type="primary">29</name>
    <name evidence="1" type="ORF">PBI_POUSHOU_29</name>
</gene>
<dbReference type="Proteomes" id="UP000226097">
    <property type="component" value="Segment"/>
</dbReference>
<accession>A0A220NQR3</accession>
<sequence length="78" mass="8697">MEHTDGRFHPFGRGLGQDLAWIEQGEDTGWFGPDGNPVSWPQDFLDPEAGWHNRTVYATGGDVQPYLPTPTNPDEAPF</sequence>
<name>A0A220NQR3_9CAUD</name>
<evidence type="ECO:0000313" key="1">
    <source>
        <dbReference type="EMBL" id="ASJ78988.1"/>
    </source>
</evidence>
<reference evidence="1" key="1">
    <citation type="submission" date="2017-06" db="EMBL/GenBank/DDBJ databases">
        <authorList>
            <person name="Guerrero Bustamante C.A."/>
            <person name="Bowman C.A."/>
            <person name="Russell D.A."/>
            <person name="Pope W.A."/>
            <person name="Jacobs-Sera D."/>
            <person name="Hatfull G.F."/>
        </authorList>
    </citation>
    <scope>NUCLEOTIDE SEQUENCE [LARGE SCALE GENOMIC DNA]</scope>
</reference>
<organism evidence="1 2">
    <name type="scientific">Corynebacterium phage Poushou</name>
    <dbReference type="NCBI Taxonomy" id="2015851"/>
    <lineage>
        <taxon>Viruses</taxon>
        <taxon>Duplodnaviria</taxon>
        <taxon>Heunggongvirae</taxon>
        <taxon>Uroviricota</taxon>
        <taxon>Caudoviricetes</taxon>
        <taxon>Poushouvirus</taxon>
        <taxon>Poushouvirus Poushou</taxon>
    </lineage>
</organism>
<dbReference type="KEGG" id="vg:40104355"/>
<keyword evidence="2" id="KW-1185">Reference proteome</keyword>
<dbReference type="GeneID" id="40104355"/>